<evidence type="ECO:0008006" key="3">
    <source>
        <dbReference type="Google" id="ProtNLM"/>
    </source>
</evidence>
<dbReference type="EMBL" id="MHOP01000023">
    <property type="protein sequence ID" value="OGZ65396.1"/>
    <property type="molecule type" value="Genomic_DNA"/>
</dbReference>
<gene>
    <name evidence="1" type="ORF">A2822_02695</name>
</gene>
<accession>A0A1G2HS71</accession>
<dbReference type="AlphaFoldDB" id="A0A1G2HS71"/>
<reference evidence="1 2" key="1">
    <citation type="journal article" date="2016" name="Nat. Commun.">
        <title>Thousands of microbial genomes shed light on interconnected biogeochemical processes in an aquifer system.</title>
        <authorList>
            <person name="Anantharaman K."/>
            <person name="Brown C.T."/>
            <person name="Hug L.A."/>
            <person name="Sharon I."/>
            <person name="Castelle C.J."/>
            <person name="Probst A.J."/>
            <person name="Thomas B.C."/>
            <person name="Singh A."/>
            <person name="Wilkins M.J."/>
            <person name="Karaoz U."/>
            <person name="Brodie E.L."/>
            <person name="Williams K.H."/>
            <person name="Hubbard S.S."/>
            <person name="Banfield J.F."/>
        </authorList>
    </citation>
    <scope>NUCLEOTIDE SEQUENCE [LARGE SCALE GENOMIC DNA]</scope>
</reference>
<protein>
    <recommendedName>
        <fullName evidence="3">DUF218 domain-containing protein</fullName>
    </recommendedName>
</protein>
<name>A0A1G2HS71_9BACT</name>
<evidence type="ECO:0000313" key="2">
    <source>
        <dbReference type="Proteomes" id="UP000178774"/>
    </source>
</evidence>
<proteinExistence type="predicted"/>
<organism evidence="1 2">
    <name type="scientific">Candidatus Staskawiczbacteria bacterium RIFCSPHIGHO2_01_FULL_41_41</name>
    <dbReference type="NCBI Taxonomy" id="1802203"/>
    <lineage>
        <taxon>Bacteria</taxon>
        <taxon>Candidatus Staskawicziibacteriota</taxon>
    </lineage>
</organism>
<dbReference type="Proteomes" id="UP000178774">
    <property type="component" value="Unassembled WGS sequence"/>
</dbReference>
<sequence length="225" mass="25253">MSDVTLSRVMESSARSDEMAATIMLYSLARLGLEEKAEALAVCPGMGEYWRVNDVISTWERGRGKHNYLLIAGHNQAEKTWADLSVENLQKPPVGLRRTEGVHVDMRPEGGNGTNLQARWLLKKAQELDISSMALFVSPYHLLRAYCTVLSAFLKAGREIFLIPAPVVVSPDRIIPESGADAWASVAGELVRMDKYQVVGDVATYQELKDYISWFWAHCPLDKRW</sequence>
<evidence type="ECO:0000313" key="1">
    <source>
        <dbReference type="EMBL" id="OGZ65396.1"/>
    </source>
</evidence>
<comment type="caution">
    <text evidence="1">The sequence shown here is derived from an EMBL/GenBank/DDBJ whole genome shotgun (WGS) entry which is preliminary data.</text>
</comment>